<evidence type="ECO:0000313" key="2">
    <source>
        <dbReference type="EMBL" id="AWT26629.1"/>
    </source>
</evidence>
<dbReference type="SUPFAM" id="SSF160904">
    <property type="entry name" value="Jann2411-like"/>
    <property type="match status" value="1"/>
</dbReference>
<dbReference type="Proteomes" id="UP000247696">
    <property type="component" value="Chromosome"/>
</dbReference>
<dbReference type="Pfam" id="PF11706">
    <property type="entry name" value="zf-CGNR"/>
    <property type="match status" value="1"/>
</dbReference>
<feature type="domain" description="Zinc finger CGNR" evidence="1">
    <location>
        <begin position="119"/>
        <end position="162"/>
    </location>
</feature>
<dbReference type="RefSeq" id="WP_066584932.1">
    <property type="nucleotide sequence ID" value="NZ_CABKVS010000001.1"/>
</dbReference>
<sequence length="167" mass="18230">MIDEEELLLGVLNTAPLNGGHPEEHLTGERGADLARTLGGTGSPEELEQLRRVRDALQSLIRGRTETLGALQQVMDEVHMVGTVTPGGLSWSLAAPDDVRLAAQVIQAWSAVSQRLPGRLRACANEECNLYLIDHTRPGTAKWCSMATCGNRMKARAHAARRRSRSR</sequence>
<dbReference type="AlphaFoldDB" id="A0A2Z3YQZ8"/>
<dbReference type="KEGG" id="cpre:Csp1_18530"/>
<gene>
    <name evidence="2" type="ORF">Csp1_18530</name>
</gene>
<proteinExistence type="predicted"/>
<dbReference type="InterPro" id="IPR010852">
    <property type="entry name" value="ABATE"/>
</dbReference>
<evidence type="ECO:0000313" key="3">
    <source>
        <dbReference type="Proteomes" id="UP000247696"/>
    </source>
</evidence>
<dbReference type="EMBL" id="CP024988">
    <property type="protein sequence ID" value="AWT26629.1"/>
    <property type="molecule type" value="Genomic_DNA"/>
</dbReference>
<accession>A0A2Z3YQZ8</accession>
<dbReference type="InterPro" id="IPR021005">
    <property type="entry name" value="Znf_CGNR"/>
</dbReference>
<protein>
    <recommendedName>
        <fullName evidence="1">Zinc finger CGNR domain-containing protein</fullName>
    </recommendedName>
</protein>
<organism evidence="2 3">
    <name type="scientific">Corynebacterium provencense</name>
    <dbReference type="NCBI Taxonomy" id="1737425"/>
    <lineage>
        <taxon>Bacteria</taxon>
        <taxon>Bacillati</taxon>
        <taxon>Actinomycetota</taxon>
        <taxon>Actinomycetes</taxon>
        <taxon>Mycobacteriales</taxon>
        <taxon>Corynebacteriaceae</taxon>
        <taxon>Corynebacterium</taxon>
    </lineage>
</organism>
<keyword evidence="3" id="KW-1185">Reference proteome</keyword>
<dbReference type="OrthoDB" id="123307at2"/>
<name>A0A2Z3YQZ8_9CORY</name>
<evidence type="ECO:0000259" key="1">
    <source>
        <dbReference type="Pfam" id="PF11706"/>
    </source>
</evidence>
<dbReference type="Gene3D" id="1.10.3300.10">
    <property type="entry name" value="Jann2411-like domain"/>
    <property type="match status" value="1"/>
</dbReference>
<dbReference type="STRING" id="1737425.GCA_900049755_01016"/>
<dbReference type="PANTHER" id="PTHR35525">
    <property type="entry name" value="BLL6575 PROTEIN"/>
    <property type="match status" value="1"/>
</dbReference>
<dbReference type="InterPro" id="IPR023286">
    <property type="entry name" value="ABATE_dom_sf"/>
</dbReference>
<dbReference type="PANTHER" id="PTHR35525:SF3">
    <property type="entry name" value="BLL6575 PROTEIN"/>
    <property type="match status" value="1"/>
</dbReference>
<reference evidence="3" key="1">
    <citation type="submission" date="2017-11" db="EMBL/GenBank/DDBJ databases">
        <title>Otitis media/interna in a cat caused by the recently described species Corynebacterium provencense.</title>
        <authorList>
            <person name="Kittl S."/>
            <person name="Brodard I."/>
            <person name="Rychener L."/>
            <person name="Jores J."/>
            <person name="Roosje P."/>
            <person name="Gobeli Brawand S."/>
        </authorList>
    </citation>
    <scope>NUCLEOTIDE SEQUENCE [LARGE SCALE GENOMIC DNA]</scope>
    <source>
        <strain evidence="3">17KM38</strain>
    </source>
</reference>